<sequence>MRKQDKEYRQLYSQTAQQIADRYYEARDRFLNGLARFPKGKKPHKYHSLVYPQSGWKIGNEVD</sequence>
<gene>
    <name evidence="1" type="ORF">GCM10007981_19080</name>
</gene>
<organism evidence="1 2">
    <name type="scientific">Thermocladium modestius</name>
    <dbReference type="NCBI Taxonomy" id="62609"/>
    <lineage>
        <taxon>Archaea</taxon>
        <taxon>Thermoproteota</taxon>
        <taxon>Thermoprotei</taxon>
        <taxon>Thermoproteales</taxon>
        <taxon>Thermoproteaceae</taxon>
        <taxon>Thermocladium</taxon>
    </lineage>
</organism>
<name>A0A830GY08_9CREN</name>
<proteinExistence type="predicted"/>
<reference evidence="1" key="2">
    <citation type="submission" date="2020-09" db="EMBL/GenBank/DDBJ databases">
        <authorList>
            <person name="Sun Q."/>
            <person name="Ohkuma M."/>
        </authorList>
    </citation>
    <scope>NUCLEOTIDE SEQUENCE</scope>
    <source>
        <strain evidence="1">JCM 10088</strain>
    </source>
</reference>
<protein>
    <submittedName>
        <fullName evidence="1">Uncharacterized protein</fullName>
    </submittedName>
</protein>
<comment type="caution">
    <text evidence="1">The sequence shown here is derived from an EMBL/GenBank/DDBJ whole genome shotgun (WGS) entry which is preliminary data.</text>
</comment>
<reference evidence="1" key="1">
    <citation type="journal article" date="2014" name="Int. J. Syst. Evol. Microbiol.">
        <title>Complete genome sequence of Corynebacterium casei LMG S-19264T (=DSM 44701T), isolated from a smear-ripened cheese.</title>
        <authorList>
            <consortium name="US DOE Joint Genome Institute (JGI-PGF)"/>
            <person name="Walter F."/>
            <person name="Albersmeier A."/>
            <person name="Kalinowski J."/>
            <person name="Ruckert C."/>
        </authorList>
    </citation>
    <scope>NUCLEOTIDE SEQUENCE</scope>
    <source>
        <strain evidence="1">JCM 10088</strain>
    </source>
</reference>
<evidence type="ECO:0000313" key="1">
    <source>
        <dbReference type="EMBL" id="GGP22553.1"/>
    </source>
</evidence>
<accession>A0A830GY08</accession>
<dbReference type="AlphaFoldDB" id="A0A830GY08"/>
<keyword evidence="2" id="KW-1185">Reference proteome</keyword>
<dbReference type="EMBL" id="BMNL01000004">
    <property type="protein sequence ID" value="GGP22553.1"/>
    <property type="molecule type" value="Genomic_DNA"/>
</dbReference>
<dbReference type="Proteomes" id="UP000610960">
    <property type="component" value="Unassembled WGS sequence"/>
</dbReference>
<evidence type="ECO:0000313" key="2">
    <source>
        <dbReference type="Proteomes" id="UP000610960"/>
    </source>
</evidence>